<reference evidence="1" key="1">
    <citation type="submission" date="2016-10" db="EMBL/GenBank/DDBJ databases">
        <authorList>
            <person name="Varghese N."/>
            <person name="Submissions S."/>
        </authorList>
    </citation>
    <scope>NUCLEOTIDE SEQUENCE [LARGE SCALE GENOMIC DNA]</scope>
    <source>
        <strain evidence="1">YR281</strain>
    </source>
</reference>
<dbReference type="EMBL" id="FNDI01000044">
    <property type="protein sequence ID" value="SDJ35031.1"/>
    <property type="molecule type" value="Genomic_DNA"/>
</dbReference>
<accession>A0A7Z7BIY4</accession>
<sequence>MQSALSVWATPHLRGSQCTAKLRPAAGRFTAMTRVLVTDVVGHLAVDRETVVDEKLFARLDAGEGVDEDAIARLG</sequence>
<dbReference type="Proteomes" id="UP000198900">
    <property type="component" value="Unassembled WGS sequence"/>
</dbReference>
<protein>
    <submittedName>
        <fullName evidence="1">Uncharacterized protein</fullName>
    </submittedName>
</protein>
<dbReference type="AlphaFoldDB" id="A0A7Z7BIY4"/>
<proteinExistence type="predicted"/>
<evidence type="ECO:0000313" key="1">
    <source>
        <dbReference type="EMBL" id="SDJ35031.1"/>
    </source>
</evidence>
<organism evidence="1 2">
    <name type="scientific">Paraburkholderia steynii</name>
    <dbReference type="NCBI Taxonomy" id="1245441"/>
    <lineage>
        <taxon>Bacteria</taxon>
        <taxon>Pseudomonadati</taxon>
        <taxon>Pseudomonadota</taxon>
        <taxon>Betaproteobacteria</taxon>
        <taxon>Burkholderiales</taxon>
        <taxon>Burkholderiaceae</taxon>
        <taxon>Paraburkholderia</taxon>
    </lineage>
</organism>
<evidence type="ECO:0000313" key="2">
    <source>
        <dbReference type="Proteomes" id="UP000198900"/>
    </source>
</evidence>
<name>A0A7Z7BIY4_9BURK</name>
<gene>
    <name evidence="1" type="ORF">SAMN04487926_14430</name>
</gene>
<keyword evidence="2" id="KW-1185">Reference proteome</keyword>
<comment type="caution">
    <text evidence="1">The sequence shown here is derived from an EMBL/GenBank/DDBJ whole genome shotgun (WGS) entry which is preliminary data.</text>
</comment>